<dbReference type="eggNOG" id="COG3857">
    <property type="taxonomic scope" value="Bacteria"/>
</dbReference>
<dbReference type="SUPFAM" id="SSF52540">
    <property type="entry name" value="P-loop containing nucleoside triphosphate hydrolases"/>
    <property type="match status" value="1"/>
</dbReference>
<dbReference type="NCBIfam" id="TIGR03623">
    <property type="entry name" value="probable DNA repair protein"/>
    <property type="match status" value="1"/>
</dbReference>
<organism evidence="2 3">
    <name type="scientific">Nitrosomonas europaea (strain ATCC 19718 / CIP 103999 / KCTC 2705 / NBRC 14298)</name>
    <dbReference type="NCBI Taxonomy" id="228410"/>
    <lineage>
        <taxon>Bacteria</taxon>
        <taxon>Pseudomonadati</taxon>
        <taxon>Pseudomonadota</taxon>
        <taxon>Betaproteobacteria</taxon>
        <taxon>Nitrosomonadales</taxon>
        <taxon>Nitrosomonadaceae</taxon>
        <taxon>Nitrosomonas</taxon>
    </lineage>
</organism>
<reference evidence="2 3" key="1">
    <citation type="journal article" date="2003" name="J. Bacteriol.">
        <title>Complete genome sequence of the ammonia-oxidizing bacterium and obligate chemolithoautotroph Nitrosomonas europaea.</title>
        <authorList>
            <person name="Chain P."/>
            <person name="Lamerdin J."/>
            <person name="Larimer F."/>
            <person name="Regala W."/>
            <person name="Land M."/>
            <person name="Hauser L."/>
            <person name="Hooper A."/>
            <person name="Klotz M."/>
            <person name="Norton J."/>
            <person name="Sayavedra-Soto L."/>
            <person name="Arciero D."/>
            <person name="Hommes N."/>
            <person name="Whittaker M."/>
            <person name="Arp D."/>
        </authorList>
    </citation>
    <scope>NUCLEOTIDE SEQUENCE [LARGE SCALE GENOMIC DNA]</scope>
    <source>
        <strain evidence="3">ATCC 19718 / CIP 103999 / KCTC 2705 / NBRC 14298</strain>
    </source>
</reference>
<keyword evidence="3" id="KW-1185">Reference proteome</keyword>
<accession>Q82SW8</accession>
<dbReference type="HOGENOM" id="CLU_014693_0_0_4"/>
<name>Q82SW8_NITEU</name>
<protein>
    <recommendedName>
        <fullName evidence="1">PD-(D/E)XK endonuclease-like domain-containing protein</fullName>
    </recommendedName>
</protein>
<dbReference type="STRING" id="228410.NE2178"/>
<dbReference type="AlphaFoldDB" id="Q82SW8"/>
<dbReference type="KEGG" id="neu:NE2178"/>
<dbReference type="Proteomes" id="UP000001416">
    <property type="component" value="Chromosome"/>
</dbReference>
<dbReference type="Pfam" id="PF12705">
    <property type="entry name" value="PDDEXK_1"/>
    <property type="match status" value="1"/>
</dbReference>
<dbReference type="InterPro" id="IPR011604">
    <property type="entry name" value="PDDEXK-like_dom_sf"/>
</dbReference>
<evidence type="ECO:0000259" key="1">
    <source>
        <dbReference type="Pfam" id="PF12705"/>
    </source>
</evidence>
<feature type="domain" description="PD-(D/E)XK endonuclease-like" evidence="1">
    <location>
        <begin position="631"/>
        <end position="898"/>
    </location>
</feature>
<dbReference type="Gene3D" id="3.40.50.300">
    <property type="entry name" value="P-loop containing nucleotide triphosphate hydrolases"/>
    <property type="match status" value="1"/>
</dbReference>
<dbReference type="Gene3D" id="3.90.320.10">
    <property type="match status" value="1"/>
</dbReference>
<sequence>MENPAMTTRPFDARQTNITDLIQRLDGCATIVTGNRRLARALHQAFNQARSAEGHGAWPAPDILPWDAWLQQLWQEVVISSRIESAPGVLLTSHQEYFVWQEILAEQSGDVPLQATNETVARIMEAWQTLHAWCIPCREADFGHNADTRLFWQLASMFEAKCRKNSWLSVAVLPGILQKYVQIDSLSVPNELVLTGFDEWTPQQSSFLRAFEQTGCSLQWLQLSGQPDRIGKLACADGRDEIRQAARWIRQRLEENPAARIALVVPELAAQREMICQTLDEVLIPQALQPEHHDRVRSYNLSLGKPLDRYPPVSLALDVLGLSETVIELPHVSRVLRSSFIAGGDREMNARALLDARLRESGEWNLTLQKLLTNAARSGQPYSCPLLAECLSNLMKQVKVSLAPTSPGEWAQRFGQWLKAIGWPGERGLSSEEYQVIQAWQGVLREFSTLDWVIRSVSLTEALQQLRHMVAGTIFQPESAEAPVQVLGLFETSGLQFDYLWIMGLHDGVFPASSRPNPFLPLTLQREVDAPHSSARRELRVAAALLQRITTNATEVVISYPQRKGDEILDSSPLIDAFPALSEEMLAMGTQSAWRDSVYHSRQQEVLSEDVAPTFVGTGIPGGSKLFKLQAACPFRAFAELRLVARPLGRIQIGLNALVRGTLLHRVMEMVWAELDSLAALANLSPGELNALVAGKVNEAIYEIAPRYPHTFGERLQALESKRLHALVLAWLEMEKQRPPFRVSGREMETELELNGLRINLRIDRIDTLEEGGELLIDYKTGEVKASAWFGDRPDEPQLPLYSLAFTDDGLAGIAFARIRAGDIAFEGVASEEVSILGIKSFENLRHTREAASWDEVLAGWRQTIEQLVQDFMAGEARVSPKQYPQTCTYCELKPLCRIGESLEAVDDC</sequence>
<dbReference type="InterPro" id="IPR019925">
    <property type="entry name" value="DNA_repair_protein_predicted"/>
</dbReference>
<evidence type="ECO:0000313" key="2">
    <source>
        <dbReference type="EMBL" id="CAD86089.1"/>
    </source>
</evidence>
<dbReference type="InterPro" id="IPR038726">
    <property type="entry name" value="PDDEXK_AddAB-type"/>
</dbReference>
<dbReference type="EMBL" id="AL954747">
    <property type="protein sequence ID" value="CAD86089.1"/>
    <property type="molecule type" value="Genomic_DNA"/>
</dbReference>
<evidence type="ECO:0000313" key="3">
    <source>
        <dbReference type="Proteomes" id="UP000001416"/>
    </source>
</evidence>
<proteinExistence type="predicted"/>
<dbReference type="InterPro" id="IPR027417">
    <property type="entry name" value="P-loop_NTPase"/>
</dbReference>
<gene>
    <name evidence="2" type="ordered locus">NE2178</name>
</gene>